<name>A0AAX0YVW7_9GAMM</name>
<evidence type="ECO:0000313" key="3">
    <source>
        <dbReference type="Proteomes" id="UP000240728"/>
    </source>
</evidence>
<gene>
    <name evidence="2" type="ORF">C0W53_15300</name>
</gene>
<evidence type="ECO:0000313" key="2">
    <source>
        <dbReference type="EMBL" id="PSX43996.1"/>
    </source>
</evidence>
<sequence>MKIITSKNGKIDIVLAVASLVVTSILLIWFPTFFDSNMNTIIISCATMILLLNAIIELLCSLDNN</sequence>
<reference evidence="2 3" key="1">
    <citation type="submission" date="2018-01" db="EMBL/GenBank/DDBJ databases">
        <title>Whole genome sequencing of Histamine producing bacteria.</title>
        <authorList>
            <person name="Butler K."/>
        </authorList>
    </citation>
    <scope>NUCLEOTIDE SEQUENCE [LARGE SCALE GENOMIC DNA]</scope>
    <source>
        <strain evidence="2 3">A1-4</strain>
    </source>
</reference>
<protein>
    <submittedName>
        <fullName evidence="2">Uncharacterized protein</fullName>
    </submittedName>
</protein>
<keyword evidence="1" id="KW-0472">Membrane</keyword>
<keyword evidence="3" id="KW-1185">Reference proteome</keyword>
<organism evidence="2 3">
    <name type="scientific">Photobacterium kishitanii</name>
    <dbReference type="NCBI Taxonomy" id="318456"/>
    <lineage>
        <taxon>Bacteria</taxon>
        <taxon>Pseudomonadati</taxon>
        <taxon>Pseudomonadota</taxon>
        <taxon>Gammaproteobacteria</taxon>
        <taxon>Vibrionales</taxon>
        <taxon>Vibrionaceae</taxon>
        <taxon>Photobacterium</taxon>
    </lineage>
</organism>
<comment type="caution">
    <text evidence="2">The sequence shown here is derived from an EMBL/GenBank/DDBJ whole genome shotgun (WGS) entry which is preliminary data.</text>
</comment>
<dbReference type="Proteomes" id="UP000240728">
    <property type="component" value="Unassembled WGS sequence"/>
</dbReference>
<feature type="transmembrane region" description="Helical" evidence="1">
    <location>
        <begin position="12"/>
        <end position="34"/>
    </location>
</feature>
<keyword evidence="1" id="KW-1133">Transmembrane helix</keyword>
<dbReference type="EMBL" id="PYOZ01000010">
    <property type="protein sequence ID" value="PSX43996.1"/>
    <property type="molecule type" value="Genomic_DNA"/>
</dbReference>
<dbReference type="AlphaFoldDB" id="A0AAX0YVW7"/>
<keyword evidence="1" id="KW-0812">Transmembrane</keyword>
<feature type="transmembrane region" description="Helical" evidence="1">
    <location>
        <begin position="40"/>
        <end position="60"/>
    </location>
</feature>
<evidence type="ECO:0000256" key="1">
    <source>
        <dbReference type="SAM" id="Phobius"/>
    </source>
</evidence>
<accession>A0AAX0YVW7</accession>
<proteinExistence type="predicted"/>